<dbReference type="PANTHER" id="PTHR11215:SF1">
    <property type="entry name" value="MYG1 EXONUCLEASE"/>
    <property type="match status" value="1"/>
</dbReference>
<keyword evidence="2" id="KW-0378">Hydrolase</keyword>
<name>A0A4Y7Q4J1_9AGAM</name>
<dbReference type="OrthoDB" id="10265310at2759"/>
<evidence type="ECO:0000313" key="2">
    <source>
        <dbReference type="EMBL" id="TDL22092.1"/>
    </source>
</evidence>
<protein>
    <submittedName>
        <fullName evidence="2">Metal-dependent protein hydrolase</fullName>
    </submittedName>
</protein>
<dbReference type="VEuPathDB" id="FungiDB:BD410DRAFT_788774"/>
<evidence type="ECO:0000313" key="3">
    <source>
        <dbReference type="Proteomes" id="UP000294933"/>
    </source>
</evidence>
<dbReference type="Pfam" id="PF03690">
    <property type="entry name" value="MYG1_exonuc"/>
    <property type="match status" value="1"/>
</dbReference>
<dbReference type="PANTHER" id="PTHR11215">
    <property type="entry name" value="METAL DEPENDENT HYDROLASE - RELATED"/>
    <property type="match status" value="1"/>
</dbReference>
<proteinExistence type="inferred from homology"/>
<reference evidence="2 3" key="1">
    <citation type="submission" date="2018-06" db="EMBL/GenBank/DDBJ databases">
        <title>A transcriptomic atlas of mushroom development highlights an independent origin of complex multicellularity.</title>
        <authorList>
            <consortium name="DOE Joint Genome Institute"/>
            <person name="Krizsan K."/>
            <person name="Almasi E."/>
            <person name="Merenyi Z."/>
            <person name="Sahu N."/>
            <person name="Viragh M."/>
            <person name="Koszo T."/>
            <person name="Mondo S."/>
            <person name="Kiss B."/>
            <person name="Balint B."/>
            <person name="Kues U."/>
            <person name="Barry K."/>
            <person name="Hegedus J.C."/>
            <person name="Henrissat B."/>
            <person name="Johnson J."/>
            <person name="Lipzen A."/>
            <person name="Ohm R."/>
            <person name="Nagy I."/>
            <person name="Pangilinan J."/>
            <person name="Yan J."/>
            <person name="Xiong Y."/>
            <person name="Grigoriev I.V."/>
            <person name="Hibbett D.S."/>
            <person name="Nagy L.G."/>
        </authorList>
    </citation>
    <scope>NUCLEOTIDE SEQUENCE [LARGE SCALE GENOMIC DNA]</scope>
    <source>
        <strain evidence="2 3">SZMC22713</strain>
    </source>
</reference>
<dbReference type="EMBL" id="ML170176">
    <property type="protein sequence ID" value="TDL22092.1"/>
    <property type="molecule type" value="Genomic_DNA"/>
</dbReference>
<dbReference type="GO" id="GO:0016787">
    <property type="term" value="F:hydrolase activity"/>
    <property type="evidence" value="ECO:0007669"/>
    <property type="project" value="UniProtKB-KW"/>
</dbReference>
<organism evidence="2 3">
    <name type="scientific">Rickenella mellea</name>
    <dbReference type="NCBI Taxonomy" id="50990"/>
    <lineage>
        <taxon>Eukaryota</taxon>
        <taxon>Fungi</taxon>
        <taxon>Dikarya</taxon>
        <taxon>Basidiomycota</taxon>
        <taxon>Agaricomycotina</taxon>
        <taxon>Agaricomycetes</taxon>
        <taxon>Hymenochaetales</taxon>
        <taxon>Rickenellaceae</taxon>
        <taxon>Rickenella</taxon>
    </lineage>
</organism>
<dbReference type="AlphaFoldDB" id="A0A4Y7Q4J1"/>
<dbReference type="STRING" id="50990.A0A4Y7Q4J1"/>
<dbReference type="GO" id="GO:0005737">
    <property type="term" value="C:cytoplasm"/>
    <property type="evidence" value="ECO:0007669"/>
    <property type="project" value="TreeGrafter"/>
</dbReference>
<accession>A0A4Y7Q4J1</accession>
<dbReference type="InterPro" id="IPR003226">
    <property type="entry name" value="MYG1_exonuclease"/>
</dbReference>
<sequence>MATFDENSQAKRPRLDKGKVIGTHNGTFHCDEALAVFLLKQTAIYHDAAVVRTRQQSVLETCDIVVDVGAVYDEGKQRFDHHQREFSEVFGHGFTTKLSSAGLIYKHFGKEIIANRLQLPSNDSKIDTLWLKIYKEFIESIDGIDNGISQYSTDQPPKYRVKSDLSSRVSFLNPSWNEASDGGKMDVLFRKASELTGNEFVDRLDYYGKAWLPARDLVAKAILERSAVDPSEQIVLFDQFVPWKEHLFELEAEQDIKVSRPIYVIYPDELAGAWRIQAVPISSDSFESRKALPTAWRGLRDESLSEIAGIPGCIFVHSSGFIGGNASKEGAMALARKALTATDGS</sequence>
<comment type="similarity">
    <text evidence="1">Belongs to the MYG1 family.</text>
</comment>
<dbReference type="Proteomes" id="UP000294933">
    <property type="component" value="Unassembled WGS sequence"/>
</dbReference>
<dbReference type="GO" id="GO:0005634">
    <property type="term" value="C:nucleus"/>
    <property type="evidence" value="ECO:0007669"/>
    <property type="project" value="TreeGrafter"/>
</dbReference>
<keyword evidence="3" id="KW-1185">Reference proteome</keyword>
<evidence type="ECO:0000256" key="1">
    <source>
        <dbReference type="ARBA" id="ARBA00010105"/>
    </source>
</evidence>
<gene>
    <name evidence="2" type="ORF">BD410DRAFT_788774</name>
</gene>